<dbReference type="AlphaFoldDB" id="A0A060DI11"/>
<dbReference type="PROSITE" id="PS51192">
    <property type="entry name" value="HELICASE_ATP_BIND_1"/>
    <property type="match status" value="1"/>
</dbReference>
<proteinExistence type="inferred from homology"/>
<dbReference type="InterPro" id="IPR027417">
    <property type="entry name" value="P-loop_NTPase"/>
</dbReference>
<keyword evidence="2 7" id="KW-0378">Hydrolase</keyword>
<keyword evidence="3 7" id="KW-0347">Helicase</keyword>
<keyword evidence="1 7" id="KW-0547">Nucleotide-binding</keyword>
<accession>A0A060DI11</accession>
<evidence type="ECO:0000256" key="3">
    <source>
        <dbReference type="ARBA" id="ARBA00022806"/>
    </source>
</evidence>
<dbReference type="PROSITE" id="PS51195">
    <property type="entry name" value="Q_MOTIF"/>
    <property type="match status" value="1"/>
</dbReference>
<dbReference type="Pfam" id="PF00271">
    <property type="entry name" value="Helicase_C"/>
    <property type="match status" value="1"/>
</dbReference>
<dbReference type="GO" id="GO:0005829">
    <property type="term" value="C:cytosol"/>
    <property type="evidence" value="ECO:0007669"/>
    <property type="project" value="TreeGrafter"/>
</dbReference>
<protein>
    <submittedName>
        <fullName evidence="12">RNA helicase</fullName>
    </submittedName>
</protein>
<dbReference type="CDD" id="cd18787">
    <property type="entry name" value="SF2_C_DEAD"/>
    <property type="match status" value="1"/>
</dbReference>
<sequence length="517" mass="55649">MSSIEITAADALVVETAVAETSVVETAVTEVAVADETVTDTTETVTANAFAGLGVHPLVVKALEAFEYNTPTPVQAEAIPPALEGRDILATAETGTGKTAAFMLPALTRTVELPRLGVAAPRVLVLAPTRELAKQVTDAARKYAKFMKYNIVDVVGGMPYRDQLRLLSRAVDVMVATPGRLLDHVSRNRIDLSAVEVLILDEADRMLDMGFLDDVETIAKCCPDNRQTLLFTATLDRRMAQLAGNLLRNPVRVAVESATTSVNVEQRLHHADDMDHKRRLLKHFADLPEVGKAIIFAATKRDADALAEELSDAGHAAAALHGDMDQFKRNRTLQRLRTGQVRLLVATDVAARGIDVRDITHVINFDLPRSAEDYVHRIGRTGRAGASGVAISFAARADRDALFRIERYTGTRLDIHVVPGLEPQRPFQTGGGGRPAGRSGGRPGGGNGGGYNKKPWVRNANGGAEGGKPNGAPGGRPQGRPMNRNEHGRSDHARNEHGGHARRDSQGGKPAHRASKW</sequence>
<feature type="short sequence motif" description="Q motif" evidence="6">
    <location>
        <begin position="48"/>
        <end position="76"/>
    </location>
</feature>
<evidence type="ECO:0000256" key="6">
    <source>
        <dbReference type="PROSITE-ProRule" id="PRU00552"/>
    </source>
</evidence>
<dbReference type="Proteomes" id="UP000027186">
    <property type="component" value="Chromosome"/>
</dbReference>
<dbReference type="GO" id="GO:0003724">
    <property type="term" value="F:RNA helicase activity"/>
    <property type="evidence" value="ECO:0007669"/>
    <property type="project" value="InterPro"/>
</dbReference>
<feature type="domain" description="Helicase ATP-binding" evidence="9">
    <location>
        <begin position="79"/>
        <end position="253"/>
    </location>
</feature>
<dbReference type="KEGG" id="abq:ABAZ39_00945"/>
<reference evidence="12 13" key="1">
    <citation type="journal article" date="2014" name="Genome Announc.">
        <title>Complete Genome Sequence of the Model Rhizosphere Strain Azospirillum brasilense Az39, Successfully Applied in Agriculture.</title>
        <authorList>
            <person name="Rivera D."/>
            <person name="Revale S."/>
            <person name="Molina R."/>
            <person name="Gualpa J."/>
            <person name="Puente M."/>
            <person name="Maroniche G."/>
            <person name="Paris G."/>
            <person name="Baker D."/>
            <person name="Clavijo B."/>
            <person name="McLay K."/>
            <person name="Spaepen S."/>
            <person name="Perticari A."/>
            <person name="Vazquez M."/>
            <person name="Wisniewski-Dye F."/>
            <person name="Watkins C."/>
            <person name="Martinez-Abarca F."/>
            <person name="Vanderleyden J."/>
            <person name="Cassan F."/>
        </authorList>
    </citation>
    <scope>NUCLEOTIDE SEQUENCE [LARGE SCALE GENOMIC DNA]</scope>
    <source>
        <strain evidence="12 13">Az39</strain>
    </source>
</reference>
<evidence type="ECO:0000256" key="2">
    <source>
        <dbReference type="ARBA" id="ARBA00022801"/>
    </source>
</evidence>
<evidence type="ECO:0000259" key="9">
    <source>
        <dbReference type="PROSITE" id="PS51192"/>
    </source>
</evidence>
<dbReference type="InterPro" id="IPR000629">
    <property type="entry name" value="RNA-helicase_DEAD-box_CS"/>
</dbReference>
<dbReference type="InterPro" id="IPR011545">
    <property type="entry name" value="DEAD/DEAH_box_helicase_dom"/>
</dbReference>
<dbReference type="SMART" id="SM00490">
    <property type="entry name" value="HELICc"/>
    <property type="match status" value="1"/>
</dbReference>
<feature type="compositionally biased region" description="Basic and acidic residues" evidence="8">
    <location>
        <begin position="483"/>
        <end position="506"/>
    </location>
</feature>
<organism evidence="12 13">
    <name type="scientific">Azospirillum argentinense</name>
    <dbReference type="NCBI Taxonomy" id="2970906"/>
    <lineage>
        <taxon>Bacteria</taxon>
        <taxon>Pseudomonadati</taxon>
        <taxon>Pseudomonadota</taxon>
        <taxon>Alphaproteobacteria</taxon>
        <taxon>Rhodospirillales</taxon>
        <taxon>Azospirillaceae</taxon>
        <taxon>Azospirillum</taxon>
    </lineage>
</organism>
<evidence type="ECO:0000256" key="1">
    <source>
        <dbReference type="ARBA" id="ARBA00022741"/>
    </source>
</evidence>
<evidence type="ECO:0000256" key="4">
    <source>
        <dbReference type="ARBA" id="ARBA00022840"/>
    </source>
</evidence>
<dbReference type="InterPro" id="IPR050079">
    <property type="entry name" value="DEAD_box_RNA_helicase"/>
</dbReference>
<feature type="region of interest" description="Disordered" evidence="8">
    <location>
        <begin position="419"/>
        <end position="517"/>
    </location>
</feature>
<feature type="compositionally biased region" description="Gly residues" evidence="8">
    <location>
        <begin position="429"/>
        <end position="451"/>
    </location>
</feature>
<dbReference type="CDD" id="cd00268">
    <property type="entry name" value="DEADc"/>
    <property type="match status" value="1"/>
</dbReference>
<dbReference type="GO" id="GO:0016787">
    <property type="term" value="F:hydrolase activity"/>
    <property type="evidence" value="ECO:0007669"/>
    <property type="project" value="UniProtKB-KW"/>
</dbReference>
<evidence type="ECO:0000313" key="12">
    <source>
        <dbReference type="EMBL" id="AIB10608.1"/>
    </source>
</evidence>
<dbReference type="SMART" id="SM00487">
    <property type="entry name" value="DEXDc"/>
    <property type="match status" value="1"/>
</dbReference>
<dbReference type="PANTHER" id="PTHR47959:SF17">
    <property type="entry name" value="ATP-DEPENDENT RNA HELICASE DEAD BOX FAMILY"/>
    <property type="match status" value="1"/>
</dbReference>
<evidence type="ECO:0000256" key="8">
    <source>
        <dbReference type="SAM" id="MobiDB-lite"/>
    </source>
</evidence>
<dbReference type="InterPro" id="IPR014001">
    <property type="entry name" value="Helicase_ATP-bd"/>
</dbReference>
<keyword evidence="4 7" id="KW-0067">ATP-binding</keyword>
<evidence type="ECO:0000259" key="11">
    <source>
        <dbReference type="PROSITE" id="PS51195"/>
    </source>
</evidence>
<dbReference type="EMBL" id="CP007793">
    <property type="protein sequence ID" value="AIB10608.1"/>
    <property type="molecule type" value="Genomic_DNA"/>
</dbReference>
<feature type="compositionally biased region" description="Gly residues" evidence="8">
    <location>
        <begin position="463"/>
        <end position="477"/>
    </location>
</feature>
<dbReference type="InterPro" id="IPR001650">
    <property type="entry name" value="Helicase_C-like"/>
</dbReference>
<evidence type="ECO:0000256" key="7">
    <source>
        <dbReference type="RuleBase" id="RU000492"/>
    </source>
</evidence>
<dbReference type="GO" id="GO:0003676">
    <property type="term" value="F:nucleic acid binding"/>
    <property type="evidence" value="ECO:0007669"/>
    <property type="project" value="InterPro"/>
</dbReference>
<gene>
    <name evidence="12" type="ORF">ABAZ39_00945</name>
</gene>
<comment type="similarity">
    <text evidence="5 7">Belongs to the DEAD box helicase family.</text>
</comment>
<feature type="domain" description="DEAD-box RNA helicase Q" evidence="11">
    <location>
        <begin position="48"/>
        <end position="76"/>
    </location>
</feature>
<dbReference type="PANTHER" id="PTHR47959">
    <property type="entry name" value="ATP-DEPENDENT RNA HELICASE RHLE-RELATED"/>
    <property type="match status" value="1"/>
</dbReference>
<dbReference type="PROSITE" id="PS00039">
    <property type="entry name" value="DEAD_ATP_HELICASE"/>
    <property type="match status" value="1"/>
</dbReference>
<evidence type="ECO:0000256" key="5">
    <source>
        <dbReference type="ARBA" id="ARBA00038437"/>
    </source>
</evidence>
<dbReference type="Pfam" id="PF00270">
    <property type="entry name" value="DEAD"/>
    <property type="match status" value="1"/>
</dbReference>
<dbReference type="InterPro" id="IPR014014">
    <property type="entry name" value="RNA_helicase_DEAD_Q_motif"/>
</dbReference>
<dbReference type="PROSITE" id="PS51194">
    <property type="entry name" value="HELICASE_CTER"/>
    <property type="match status" value="1"/>
</dbReference>
<dbReference type="SUPFAM" id="SSF52540">
    <property type="entry name" value="P-loop containing nucleoside triphosphate hydrolases"/>
    <property type="match status" value="1"/>
</dbReference>
<dbReference type="Gene3D" id="3.40.50.300">
    <property type="entry name" value="P-loop containing nucleotide triphosphate hydrolases"/>
    <property type="match status" value="2"/>
</dbReference>
<evidence type="ECO:0000313" key="13">
    <source>
        <dbReference type="Proteomes" id="UP000027186"/>
    </source>
</evidence>
<dbReference type="GO" id="GO:0005524">
    <property type="term" value="F:ATP binding"/>
    <property type="evidence" value="ECO:0007669"/>
    <property type="project" value="UniProtKB-KW"/>
</dbReference>
<evidence type="ECO:0000259" key="10">
    <source>
        <dbReference type="PROSITE" id="PS51194"/>
    </source>
</evidence>
<dbReference type="RefSeq" id="WP_247874881.1">
    <property type="nucleotide sequence ID" value="NZ_CP007793.1"/>
</dbReference>
<feature type="domain" description="Helicase C-terminal" evidence="10">
    <location>
        <begin position="279"/>
        <end position="424"/>
    </location>
</feature>
<dbReference type="InterPro" id="IPR044742">
    <property type="entry name" value="DEAD/DEAH_RhlB"/>
</dbReference>
<name>A0A060DI11_9PROT</name>